<evidence type="ECO:0000256" key="2">
    <source>
        <dbReference type="SAM" id="Coils"/>
    </source>
</evidence>
<organism evidence="4 5">
    <name type="scientific">Clostridium brassicae</name>
    <dbReference type="NCBI Taxonomy" id="2999072"/>
    <lineage>
        <taxon>Bacteria</taxon>
        <taxon>Bacillati</taxon>
        <taxon>Bacillota</taxon>
        <taxon>Clostridia</taxon>
        <taxon>Eubacteriales</taxon>
        <taxon>Clostridiaceae</taxon>
        <taxon>Clostridium</taxon>
    </lineage>
</organism>
<dbReference type="RefSeq" id="WP_268062068.1">
    <property type="nucleotide sequence ID" value="NZ_JAPQFJ010000014.1"/>
</dbReference>
<evidence type="ECO:0000256" key="3">
    <source>
        <dbReference type="SAM" id="Phobius"/>
    </source>
</evidence>
<evidence type="ECO:0000313" key="4">
    <source>
        <dbReference type="EMBL" id="MCY6959639.1"/>
    </source>
</evidence>
<comment type="similarity">
    <text evidence="1">Belongs to the UPF0749 family.</text>
</comment>
<dbReference type="EMBL" id="JAPQFJ010000014">
    <property type="protein sequence ID" value="MCY6959639.1"/>
    <property type="molecule type" value="Genomic_DNA"/>
</dbReference>
<keyword evidence="2" id="KW-0175">Coiled coil</keyword>
<keyword evidence="3" id="KW-0812">Transmembrane</keyword>
<dbReference type="Gene3D" id="3.30.70.1880">
    <property type="entry name" value="Protein of unknown function DUF881"/>
    <property type="match status" value="1"/>
</dbReference>
<sequence length="243" mass="27799">MKTNEATIFVFIASIIIGILISLNINFRKVNNKVFLTPAEYQEAYDYINKLNRDISALRSKYNEQNKKLSKYIKNQDDKSAVTKEMENELFNNEMSLGNVDLEGKGVIIKLQDVGFSTTQNADDPVDQKSLIIHDTDIMNLINEIKYSGGEVISINDERITDSSDIFCWGPFIELDKVKIFSPFTIKVIGDSESIYSYLTSDVGYLTFLHLRGINATITKEEKVQILSKGKEDEYKYMKEIKK</sequence>
<dbReference type="PANTHER" id="PTHR37313:SF2">
    <property type="entry name" value="UPF0749 PROTEIN YLXX"/>
    <property type="match status" value="1"/>
</dbReference>
<keyword evidence="3" id="KW-1133">Transmembrane helix</keyword>
<evidence type="ECO:0000256" key="1">
    <source>
        <dbReference type="ARBA" id="ARBA00009108"/>
    </source>
</evidence>
<dbReference type="Proteomes" id="UP001144612">
    <property type="component" value="Unassembled WGS sequence"/>
</dbReference>
<reference evidence="4" key="1">
    <citation type="submission" date="2022-12" db="EMBL/GenBank/DDBJ databases">
        <title>Clostridium sp. nov., isolated from industrial wastewater.</title>
        <authorList>
            <person name="Jiayan W."/>
        </authorList>
    </citation>
    <scope>NUCLEOTIDE SEQUENCE</scope>
    <source>
        <strain evidence="4">ZC22-4</strain>
    </source>
</reference>
<comment type="caution">
    <text evidence="4">The sequence shown here is derived from an EMBL/GenBank/DDBJ whole genome shotgun (WGS) entry which is preliminary data.</text>
</comment>
<dbReference type="Pfam" id="PF05949">
    <property type="entry name" value="DUF881"/>
    <property type="match status" value="1"/>
</dbReference>
<feature type="coiled-coil region" evidence="2">
    <location>
        <begin position="48"/>
        <end position="75"/>
    </location>
</feature>
<keyword evidence="5" id="KW-1185">Reference proteome</keyword>
<feature type="transmembrane region" description="Helical" evidence="3">
    <location>
        <begin position="6"/>
        <end position="27"/>
    </location>
</feature>
<dbReference type="InterPro" id="IPR010273">
    <property type="entry name" value="DUF881"/>
</dbReference>
<keyword evidence="3" id="KW-0472">Membrane</keyword>
<evidence type="ECO:0000313" key="5">
    <source>
        <dbReference type="Proteomes" id="UP001144612"/>
    </source>
</evidence>
<proteinExistence type="inferred from homology"/>
<name>A0ABT4DBH5_9CLOT</name>
<accession>A0ABT4DBH5</accession>
<dbReference type="PANTHER" id="PTHR37313">
    <property type="entry name" value="UPF0749 PROTEIN RV1825"/>
    <property type="match status" value="1"/>
</dbReference>
<gene>
    <name evidence="4" type="ORF">OW729_13545</name>
</gene>
<protein>
    <submittedName>
        <fullName evidence="4">DUF881 domain-containing protein</fullName>
    </submittedName>
</protein>